<name>A0A8S1F8E7_9PELO</name>
<accession>A0A8S1F8E7</accession>
<protein>
    <submittedName>
        <fullName evidence="1">Uncharacterized protein</fullName>
    </submittedName>
</protein>
<reference evidence="1 2" key="1">
    <citation type="submission" date="2020-04" db="EMBL/GenBank/DDBJ databases">
        <authorList>
            <person name="Laetsch R D."/>
            <person name="Stevens L."/>
            <person name="Kumar S."/>
            <person name="Blaxter L. M."/>
        </authorList>
    </citation>
    <scope>NUCLEOTIDE SEQUENCE [LARGE SCALE GENOMIC DNA]</scope>
</reference>
<evidence type="ECO:0000313" key="1">
    <source>
        <dbReference type="EMBL" id="CAB3408147.1"/>
    </source>
</evidence>
<gene>
    <name evidence="1" type="ORF">CBOVIS_LOCUS9964</name>
</gene>
<sequence length="103" mass="11788">MNILTFCYTYRRLIGARRSDMDDCFTTIYGSSMVGWDLGIDKFSELPFPAILIQPRLVSRYAITIVEDAMRDTYPDVLRIELRVRLVNSDGSGILPNCTKCKN</sequence>
<keyword evidence="2" id="KW-1185">Reference proteome</keyword>
<dbReference type="Proteomes" id="UP000494206">
    <property type="component" value="Unassembled WGS sequence"/>
</dbReference>
<proteinExistence type="predicted"/>
<dbReference type="AlphaFoldDB" id="A0A8S1F8E7"/>
<comment type="caution">
    <text evidence="1">The sequence shown here is derived from an EMBL/GenBank/DDBJ whole genome shotgun (WGS) entry which is preliminary data.</text>
</comment>
<dbReference type="EMBL" id="CADEPM010000007">
    <property type="protein sequence ID" value="CAB3408147.1"/>
    <property type="molecule type" value="Genomic_DNA"/>
</dbReference>
<evidence type="ECO:0000313" key="2">
    <source>
        <dbReference type="Proteomes" id="UP000494206"/>
    </source>
</evidence>
<organism evidence="1 2">
    <name type="scientific">Caenorhabditis bovis</name>
    <dbReference type="NCBI Taxonomy" id="2654633"/>
    <lineage>
        <taxon>Eukaryota</taxon>
        <taxon>Metazoa</taxon>
        <taxon>Ecdysozoa</taxon>
        <taxon>Nematoda</taxon>
        <taxon>Chromadorea</taxon>
        <taxon>Rhabditida</taxon>
        <taxon>Rhabditina</taxon>
        <taxon>Rhabditomorpha</taxon>
        <taxon>Rhabditoidea</taxon>
        <taxon>Rhabditidae</taxon>
        <taxon>Peloderinae</taxon>
        <taxon>Caenorhabditis</taxon>
    </lineage>
</organism>